<reference evidence="3" key="2">
    <citation type="submission" date="2020-04" db="EMBL/GenBank/DDBJ databases">
        <authorList>
            <consortium name="NCBI Genome Project"/>
        </authorList>
    </citation>
    <scope>NUCLEOTIDE SEQUENCE</scope>
    <source>
        <strain evidence="3">CBS 781.70</strain>
    </source>
</reference>
<accession>A0A6G1GBR3</accession>
<proteinExistence type="predicted"/>
<name>A0A6G1GBR3_9PEZI</name>
<evidence type="ECO:0000313" key="3">
    <source>
        <dbReference type="RefSeq" id="XP_033537124.1"/>
    </source>
</evidence>
<dbReference type="Proteomes" id="UP000504638">
    <property type="component" value="Unplaced"/>
</dbReference>
<dbReference type="OrthoDB" id="3881729at2759"/>
<keyword evidence="2" id="KW-1185">Reference proteome</keyword>
<sequence>MMFKPSPILQKRTPVRLKGFRRPALRLLRAAEVSMHPLATMEDLGVPHIQPTRGQSNHDAWKKLGHPIVAIQRRAGLTVVHQGAGSGDPAENTQLARLGATERIWSPREQQLREEGKADLVDVPAIARKKQKRRTGHEIVPLENATQRPRPRTNPGRYKPPATLYWQHSIYTYNKASMKPLPATTRNATKMLRGFITRYPKDLDGVLDALRTENSRARTPLRAYLSDRSSPRTDMLPSLIGVISMLGKGGFLYPWRAMQSLAPEITFKHYNGGRVGIQTFVYDRRIEALRQERQRVWGQMKEMMEKGGLMNQGKDGEVMKELEGRLKAAGVQ</sequence>
<reference evidence="3" key="3">
    <citation type="submission" date="2025-04" db="UniProtKB">
        <authorList>
            <consortium name="RefSeq"/>
        </authorList>
    </citation>
    <scope>IDENTIFICATION</scope>
    <source>
        <strain evidence="3">CBS 781.70</strain>
    </source>
</reference>
<reference evidence="1 3" key="1">
    <citation type="submission" date="2020-01" db="EMBL/GenBank/DDBJ databases">
        <authorList>
            <consortium name="DOE Joint Genome Institute"/>
            <person name="Haridas S."/>
            <person name="Albert R."/>
            <person name="Binder M."/>
            <person name="Bloem J."/>
            <person name="Labutti K."/>
            <person name="Salamov A."/>
            <person name="Andreopoulos B."/>
            <person name="Baker S.E."/>
            <person name="Barry K."/>
            <person name="Bills G."/>
            <person name="Bluhm B.H."/>
            <person name="Cannon C."/>
            <person name="Castanera R."/>
            <person name="Culley D.E."/>
            <person name="Daum C."/>
            <person name="Ezra D."/>
            <person name="Gonzalez J.B."/>
            <person name="Henrissat B."/>
            <person name="Kuo A."/>
            <person name="Liang C."/>
            <person name="Lipzen A."/>
            <person name="Lutzoni F."/>
            <person name="Magnuson J."/>
            <person name="Mondo S."/>
            <person name="Nolan M."/>
            <person name="Ohm R."/>
            <person name="Pangilinan J."/>
            <person name="Park H.-J."/>
            <person name="Ramirez L."/>
            <person name="Alfaro M."/>
            <person name="Sun H."/>
            <person name="Tritt A."/>
            <person name="Yoshinaga Y."/>
            <person name="Zwiers L.-H."/>
            <person name="Turgeon B.G."/>
            <person name="Goodwin S.B."/>
            <person name="Spatafora J.W."/>
            <person name="Crous P.W."/>
            <person name="Grigoriev I.V."/>
        </authorList>
    </citation>
    <scope>NUCLEOTIDE SEQUENCE</scope>
    <source>
        <strain evidence="1 3">CBS 781.70</strain>
    </source>
</reference>
<evidence type="ECO:0000313" key="2">
    <source>
        <dbReference type="Proteomes" id="UP000504638"/>
    </source>
</evidence>
<dbReference type="GeneID" id="54419318"/>
<evidence type="ECO:0000313" key="1">
    <source>
        <dbReference type="EMBL" id="KAF1815493.1"/>
    </source>
</evidence>
<gene>
    <name evidence="1 3" type="ORF">P152DRAFT_455212</name>
</gene>
<protein>
    <submittedName>
        <fullName evidence="1 3">Uncharacterized protein</fullName>
    </submittedName>
</protein>
<organism evidence="1">
    <name type="scientific">Eremomyces bilateralis CBS 781.70</name>
    <dbReference type="NCBI Taxonomy" id="1392243"/>
    <lineage>
        <taxon>Eukaryota</taxon>
        <taxon>Fungi</taxon>
        <taxon>Dikarya</taxon>
        <taxon>Ascomycota</taxon>
        <taxon>Pezizomycotina</taxon>
        <taxon>Dothideomycetes</taxon>
        <taxon>Dothideomycetes incertae sedis</taxon>
        <taxon>Eremomycetales</taxon>
        <taxon>Eremomycetaceae</taxon>
        <taxon>Eremomyces</taxon>
    </lineage>
</organism>
<dbReference type="RefSeq" id="XP_033537124.1">
    <property type="nucleotide sequence ID" value="XM_033678748.1"/>
</dbReference>
<dbReference type="EMBL" id="ML975151">
    <property type="protein sequence ID" value="KAF1815493.1"/>
    <property type="molecule type" value="Genomic_DNA"/>
</dbReference>
<dbReference type="AlphaFoldDB" id="A0A6G1GBR3"/>